<keyword evidence="1" id="KW-0862">Zinc</keyword>
<accession>W7X8R6</accession>
<gene>
    <name evidence="4" type="ORF">TTHERM_000112789</name>
</gene>
<dbReference type="Gene3D" id="3.30.160.60">
    <property type="entry name" value="Classic Zinc Finger"/>
    <property type="match status" value="1"/>
</dbReference>
<feature type="domain" description="B box-type" evidence="3">
    <location>
        <begin position="178"/>
        <end position="221"/>
    </location>
</feature>
<dbReference type="AlphaFoldDB" id="W7X8R6"/>
<dbReference type="OrthoDB" id="5351233at2759"/>
<sequence length="546" mass="64570">MSFKQTDFCYECKEQPDNLLSLQCGHDLCLSCSSLQYYKFSYKKKNFTCQICGKITPLDHSSIYELEKLIISHPPEESALNNIGREEDQRAPYIERILQDKIKKIENYTNINKGIQRNTFNNDEPQRIGLKDNSYSRIQQQFQSGSINQKSLTQGYEDDKDYSKNEHSRYQQISFLDDNQKLCKEHDDEEVNYFCFDCKNVCICPECIIHGVHKDHNVKTIKKSYPIVKQILEDYKFDLENSMATICNKKEAVYQQKNEIQQIQKNLKLEITTVFNVLKQKVEETCQQLIQQTEEISKKSQRDLDETIKQIEKQIINFKKNEEQIQEHLKIKEEYKVINYYGLNSKSIDEKALLNNNSILHEQFSIAKQIFSNHINKKNQFLNIKSLIEDQIFELQNIEKKFQGQIQNTNSTYTYTEDQEQSILPKKQNSLDKSKDNINASEDFKYLIEKKNDLLEKKQDFVERRNEFLDRRLISNATNTSFMNNLQSQESLGISRQLDQDFEKMKENLKRSSQYRASSLRKNINTESKDQEVFNMSYNNIKNSKI</sequence>
<keyword evidence="2" id="KW-0175">Coiled coil</keyword>
<evidence type="ECO:0000256" key="1">
    <source>
        <dbReference type="PROSITE-ProRule" id="PRU00024"/>
    </source>
</evidence>
<dbReference type="GO" id="GO:0008270">
    <property type="term" value="F:zinc ion binding"/>
    <property type="evidence" value="ECO:0007669"/>
    <property type="project" value="UniProtKB-KW"/>
</dbReference>
<keyword evidence="1" id="KW-0479">Metal-binding</keyword>
<evidence type="ECO:0000259" key="3">
    <source>
        <dbReference type="PROSITE" id="PS50119"/>
    </source>
</evidence>
<dbReference type="PROSITE" id="PS50119">
    <property type="entry name" value="ZF_BBOX"/>
    <property type="match status" value="1"/>
</dbReference>
<dbReference type="InterPro" id="IPR000315">
    <property type="entry name" value="Znf_B-box"/>
</dbReference>
<dbReference type="EMBL" id="GG662798">
    <property type="protein sequence ID" value="EWS75770.1"/>
    <property type="molecule type" value="Genomic_DNA"/>
</dbReference>
<dbReference type="KEGG" id="tet:TTHERM_000112789"/>
<dbReference type="PANTHER" id="PTHR25462">
    <property type="entry name" value="BONUS, ISOFORM C-RELATED"/>
    <property type="match status" value="1"/>
</dbReference>
<keyword evidence="5" id="KW-1185">Reference proteome</keyword>
<dbReference type="GeneID" id="24437336"/>
<proteinExistence type="predicted"/>
<dbReference type="SUPFAM" id="SSF57845">
    <property type="entry name" value="B-box zinc-binding domain"/>
    <property type="match status" value="1"/>
</dbReference>
<evidence type="ECO:0000256" key="2">
    <source>
        <dbReference type="SAM" id="Coils"/>
    </source>
</evidence>
<evidence type="ECO:0000313" key="5">
    <source>
        <dbReference type="Proteomes" id="UP000009168"/>
    </source>
</evidence>
<dbReference type="InParanoid" id="W7X8R6"/>
<protein>
    <submittedName>
        <fullName evidence="4">B-box zinc finger protein</fullName>
    </submittedName>
</protein>
<dbReference type="PANTHER" id="PTHR25462:SF296">
    <property type="entry name" value="MEIOTIC P26, ISOFORM F"/>
    <property type="match status" value="1"/>
</dbReference>
<organism evidence="4 5">
    <name type="scientific">Tetrahymena thermophila (strain SB210)</name>
    <dbReference type="NCBI Taxonomy" id="312017"/>
    <lineage>
        <taxon>Eukaryota</taxon>
        <taxon>Sar</taxon>
        <taxon>Alveolata</taxon>
        <taxon>Ciliophora</taxon>
        <taxon>Intramacronucleata</taxon>
        <taxon>Oligohymenophorea</taxon>
        <taxon>Hymenostomatida</taxon>
        <taxon>Tetrahymenina</taxon>
        <taxon>Tetrahymenidae</taxon>
        <taxon>Tetrahymena</taxon>
    </lineage>
</organism>
<dbReference type="RefSeq" id="XP_012651692.1">
    <property type="nucleotide sequence ID" value="XM_012796238.1"/>
</dbReference>
<dbReference type="Pfam" id="PF00643">
    <property type="entry name" value="zf-B_box"/>
    <property type="match status" value="1"/>
</dbReference>
<keyword evidence="1" id="KW-0863">Zinc-finger</keyword>
<dbReference type="Proteomes" id="UP000009168">
    <property type="component" value="Unassembled WGS sequence"/>
</dbReference>
<dbReference type="SMART" id="SM00336">
    <property type="entry name" value="BBOX"/>
    <property type="match status" value="1"/>
</dbReference>
<feature type="coiled-coil region" evidence="2">
    <location>
        <begin position="279"/>
        <end position="328"/>
    </location>
</feature>
<evidence type="ECO:0000313" key="4">
    <source>
        <dbReference type="EMBL" id="EWS75770.1"/>
    </source>
</evidence>
<dbReference type="InterPro" id="IPR047153">
    <property type="entry name" value="TRIM45/56/19-like"/>
</dbReference>
<reference evidence="5" key="1">
    <citation type="journal article" date="2006" name="PLoS Biol.">
        <title>Macronuclear genome sequence of the ciliate Tetrahymena thermophila, a model eukaryote.</title>
        <authorList>
            <person name="Eisen J.A."/>
            <person name="Coyne R.S."/>
            <person name="Wu M."/>
            <person name="Wu D."/>
            <person name="Thiagarajan M."/>
            <person name="Wortman J.R."/>
            <person name="Badger J.H."/>
            <person name="Ren Q."/>
            <person name="Amedeo P."/>
            <person name="Jones K.M."/>
            <person name="Tallon L.J."/>
            <person name="Delcher A.L."/>
            <person name="Salzberg S.L."/>
            <person name="Silva J.C."/>
            <person name="Haas B.J."/>
            <person name="Majoros W.H."/>
            <person name="Farzad M."/>
            <person name="Carlton J.M."/>
            <person name="Smith R.K. Jr."/>
            <person name="Garg J."/>
            <person name="Pearlman R.E."/>
            <person name="Karrer K.M."/>
            <person name="Sun L."/>
            <person name="Manning G."/>
            <person name="Elde N.C."/>
            <person name="Turkewitz A.P."/>
            <person name="Asai D.J."/>
            <person name="Wilkes D.E."/>
            <person name="Wang Y."/>
            <person name="Cai H."/>
            <person name="Collins K."/>
            <person name="Stewart B.A."/>
            <person name="Lee S.R."/>
            <person name="Wilamowska K."/>
            <person name="Weinberg Z."/>
            <person name="Ruzzo W.L."/>
            <person name="Wloga D."/>
            <person name="Gaertig J."/>
            <person name="Frankel J."/>
            <person name="Tsao C.-C."/>
            <person name="Gorovsky M.A."/>
            <person name="Keeling P.J."/>
            <person name="Waller R.F."/>
            <person name="Patron N.J."/>
            <person name="Cherry J.M."/>
            <person name="Stover N.A."/>
            <person name="Krieger C.J."/>
            <person name="del Toro C."/>
            <person name="Ryder H.F."/>
            <person name="Williamson S.C."/>
            <person name="Barbeau R.A."/>
            <person name="Hamilton E.P."/>
            <person name="Orias E."/>
        </authorList>
    </citation>
    <scope>NUCLEOTIDE SEQUENCE [LARGE SCALE GENOMIC DNA]</scope>
    <source>
        <strain evidence="5">SB210</strain>
    </source>
</reference>
<dbReference type="STRING" id="312017.W7X8R6"/>
<dbReference type="CDD" id="cd19756">
    <property type="entry name" value="Bbox2"/>
    <property type="match status" value="1"/>
</dbReference>
<name>W7X8R6_TETTS</name>